<dbReference type="Proteomes" id="UP000006324">
    <property type="component" value="Unassembled WGS sequence"/>
</dbReference>
<evidence type="ECO:0000256" key="2">
    <source>
        <dbReference type="ARBA" id="ARBA00022801"/>
    </source>
</evidence>
<keyword evidence="3" id="KW-0408">Iron</keyword>
<feature type="domain" description="Calcineurin-like phosphoesterase" evidence="5">
    <location>
        <begin position="3"/>
        <end position="245"/>
    </location>
</feature>
<dbReference type="Pfam" id="PF00149">
    <property type="entry name" value="Metallophos"/>
    <property type="match status" value="1"/>
</dbReference>
<comment type="similarity">
    <text evidence="4">Belongs to the cyclic nucleotide phosphodiesterase class-III family.</text>
</comment>
<evidence type="ECO:0000313" key="7">
    <source>
        <dbReference type="EMBL" id="EKO24259.1"/>
    </source>
</evidence>
<evidence type="ECO:0000256" key="3">
    <source>
        <dbReference type="ARBA" id="ARBA00023004"/>
    </source>
</evidence>
<name>A0A0F6H7P8_LEPIR</name>
<evidence type="ECO:0000256" key="1">
    <source>
        <dbReference type="ARBA" id="ARBA00022723"/>
    </source>
</evidence>
<dbReference type="RefSeq" id="WP_002120996.1">
    <property type="nucleotide sequence ID" value="NZ_AHNQ02000034.1"/>
</dbReference>
<dbReference type="Gene3D" id="3.60.21.10">
    <property type="match status" value="1"/>
</dbReference>
<accession>A0A0F6H7P8</accession>
<gene>
    <name evidence="7" type="ORF">LEP1GSC104_2114</name>
</gene>
<dbReference type="PANTHER" id="PTHR42988">
    <property type="entry name" value="PHOSPHOHYDROLASE"/>
    <property type="match status" value="1"/>
</dbReference>
<sequence length="434" mass="49829">MILVHLSDLHFRKNETDGAFDYYAHLRNELLKDLTEMCEVLNEPTAAILISGDLTFAGQIEEFEFAEIWLDKLCSSCKAEFKNIFIVPGNHDVDRKIAGEPVIQSVHKEIKSHYGHALNKTLAAYLTDSAASQLLYKSLGNYNNFSTKIFCDLLPPDRTVSKRDLFLNDGSTLRLYGLNSSFVSSAFDKKEDLFIDPSAFKITKEFGVENLVICHHPYNWIRDGERLQSHLNDVAILQLFGHEHKSRIHVGRDNIIVFAGAGHPDLLEEFSEPGYNLISLNVKGVGEERVLEISVYVRVWQQDPGKFRAREDKGRDCFYQCIKLDKWEPEKSNSEHNKNTLEGMGSLKINVEQKSEITFDSGVKIMNSLRDITLKYFKLTFNARLAIAGKFNLLEEEDMDQPDFEKFRRVLLRAKDRNLLKEIDSEIEIELQKK</sequence>
<dbReference type="GO" id="GO:0046872">
    <property type="term" value="F:metal ion binding"/>
    <property type="evidence" value="ECO:0007669"/>
    <property type="project" value="UniProtKB-KW"/>
</dbReference>
<protein>
    <submittedName>
        <fullName evidence="7">Calcineurin-like phosphoesterase family protein</fullName>
    </submittedName>
</protein>
<dbReference type="GO" id="GO:0016787">
    <property type="term" value="F:hydrolase activity"/>
    <property type="evidence" value="ECO:0007669"/>
    <property type="project" value="UniProtKB-KW"/>
</dbReference>
<organism evidence="7 8">
    <name type="scientific">Leptospira interrogans str. UI 12621</name>
    <dbReference type="NCBI Taxonomy" id="1049937"/>
    <lineage>
        <taxon>Bacteria</taxon>
        <taxon>Pseudomonadati</taxon>
        <taxon>Spirochaetota</taxon>
        <taxon>Spirochaetia</taxon>
        <taxon>Leptospirales</taxon>
        <taxon>Leptospiraceae</taxon>
        <taxon>Leptospira</taxon>
    </lineage>
</organism>
<evidence type="ECO:0000259" key="5">
    <source>
        <dbReference type="Pfam" id="PF00149"/>
    </source>
</evidence>
<dbReference type="InterPro" id="IPR004843">
    <property type="entry name" value="Calcineurin-like_PHP"/>
</dbReference>
<evidence type="ECO:0000313" key="8">
    <source>
        <dbReference type="Proteomes" id="UP000006324"/>
    </source>
</evidence>
<proteinExistence type="inferred from homology"/>
<dbReference type="InterPro" id="IPR045533">
    <property type="entry name" value="GAAD"/>
</dbReference>
<comment type="caution">
    <text evidence="7">The sequence shown here is derived from an EMBL/GenBank/DDBJ whole genome shotgun (WGS) entry which is preliminary data.</text>
</comment>
<dbReference type="EMBL" id="AHNQ02000034">
    <property type="protein sequence ID" value="EKO24259.1"/>
    <property type="molecule type" value="Genomic_DNA"/>
</dbReference>
<reference evidence="7 8" key="1">
    <citation type="submission" date="2012-09" db="EMBL/GenBank/DDBJ databases">
        <authorList>
            <person name="Harkins D.M."/>
            <person name="Durkin A.S."/>
            <person name="Brinkac L.M."/>
            <person name="Selengut J.D."/>
            <person name="Sanka R."/>
            <person name="DePew J."/>
            <person name="Purushe J."/>
            <person name="Chanthongthip A."/>
            <person name="Lattana O."/>
            <person name="Phetsouvanh R."/>
            <person name="Newton P.N."/>
            <person name="Vinetz J.M."/>
            <person name="Sutton G.G."/>
            <person name="Nelson W.C."/>
            <person name="Fouts D.E."/>
        </authorList>
    </citation>
    <scope>NUCLEOTIDE SEQUENCE [LARGE SCALE GENOMIC DNA]</scope>
    <source>
        <strain evidence="7 8">UI 12621</strain>
    </source>
</reference>
<feature type="domain" description="GTPase-associated adaptor" evidence="6">
    <location>
        <begin position="368"/>
        <end position="428"/>
    </location>
</feature>
<dbReference type="PANTHER" id="PTHR42988:SF2">
    <property type="entry name" value="CYCLIC NUCLEOTIDE PHOSPHODIESTERASE CBUA0032-RELATED"/>
    <property type="match status" value="1"/>
</dbReference>
<dbReference type="AlphaFoldDB" id="A0A0F6H7P8"/>
<dbReference type="InterPro" id="IPR050884">
    <property type="entry name" value="CNP_phosphodiesterase-III"/>
</dbReference>
<keyword evidence="2" id="KW-0378">Hydrolase</keyword>
<evidence type="ECO:0000259" key="6">
    <source>
        <dbReference type="Pfam" id="PF19976"/>
    </source>
</evidence>
<dbReference type="InterPro" id="IPR029052">
    <property type="entry name" value="Metallo-depent_PP-like"/>
</dbReference>
<dbReference type="SUPFAM" id="SSF56300">
    <property type="entry name" value="Metallo-dependent phosphatases"/>
    <property type="match status" value="1"/>
</dbReference>
<keyword evidence="1" id="KW-0479">Metal-binding</keyword>
<dbReference type="Pfam" id="PF19976">
    <property type="entry name" value="GAAD"/>
    <property type="match status" value="1"/>
</dbReference>
<evidence type="ECO:0000256" key="4">
    <source>
        <dbReference type="ARBA" id="ARBA00025742"/>
    </source>
</evidence>